<dbReference type="GO" id="GO:0009977">
    <property type="term" value="F:proton motive force dependent protein transmembrane transporter activity"/>
    <property type="evidence" value="ECO:0007669"/>
    <property type="project" value="TreeGrafter"/>
</dbReference>
<comment type="subunit">
    <text evidence="5">Forms a complex with TatA.</text>
</comment>
<dbReference type="NCBIfam" id="TIGR00945">
    <property type="entry name" value="tatC"/>
    <property type="match status" value="1"/>
</dbReference>
<dbReference type="GO" id="GO:0033281">
    <property type="term" value="C:TAT protein transport complex"/>
    <property type="evidence" value="ECO:0007669"/>
    <property type="project" value="UniProtKB-UniRule"/>
</dbReference>
<evidence type="ECO:0000256" key="2">
    <source>
        <dbReference type="ARBA" id="ARBA00022692"/>
    </source>
</evidence>
<dbReference type="KEGG" id="pnp:IJ22_38450"/>
<evidence type="ECO:0000313" key="6">
    <source>
        <dbReference type="EMBL" id="ALS24176.1"/>
    </source>
</evidence>
<comment type="function">
    <text evidence="5">Part of the twin-arginine translocation (Tat) system that transports large folded proteins containing a characteristic twin-arginine motif in their signal peptide across membranes.</text>
</comment>
<dbReference type="AlphaFoldDB" id="A0A0U2M7L2"/>
<dbReference type="EMBL" id="CP013652">
    <property type="protein sequence ID" value="ALS24176.1"/>
    <property type="molecule type" value="Genomic_DNA"/>
</dbReference>
<feature type="transmembrane region" description="Helical" evidence="5">
    <location>
        <begin position="104"/>
        <end position="132"/>
    </location>
</feature>
<evidence type="ECO:0000256" key="4">
    <source>
        <dbReference type="ARBA" id="ARBA00023136"/>
    </source>
</evidence>
<gene>
    <name evidence="5" type="primary">tatC</name>
    <name evidence="6" type="ORF">IJ22_38450</name>
</gene>
<feature type="transmembrane region" description="Helical" evidence="5">
    <location>
        <begin position="20"/>
        <end position="42"/>
    </location>
</feature>
<keyword evidence="5" id="KW-0813">Transport</keyword>
<comment type="similarity">
    <text evidence="5">Belongs to the TatC family.</text>
</comment>
<dbReference type="InterPro" id="IPR019820">
    <property type="entry name" value="Sec-indep_translocase_CS"/>
</dbReference>
<dbReference type="PRINTS" id="PR01840">
    <property type="entry name" value="TATCFAMILY"/>
</dbReference>
<dbReference type="Proteomes" id="UP000061660">
    <property type="component" value="Chromosome"/>
</dbReference>
<feature type="transmembrane region" description="Helical" evidence="5">
    <location>
        <begin position="189"/>
        <end position="205"/>
    </location>
</feature>
<keyword evidence="5" id="KW-0653">Protein transport</keyword>
<accession>A0A0U2M7L2</accession>
<keyword evidence="3 5" id="KW-1133">Transmembrane helix</keyword>
<feature type="transmembrane region" description="Helical" evidence="5">
    <location>
        <begin position="67"/>
        <end position="92"/>
    </location>
</feature>
<dbReference type="RefSeq" id="WP_062409910.1">
    <property type="nucleotide sequence ID" value="NZ_BJCS01000005.1"/>
</dbReference>
<keyword evidence="5" id="KW-0811">Translocation</keyword>
<proteinExistence type="inferred from homology"/>
<organism evidence="6 7">
    <name type="scientific">Paenibacillus naphthalenovorans</name>
    <dbReference type="NCBI Taxonomy" id="162209"/>
    <lineage>
        <taxon>Bacteria</taxon>
        <taxon>Bacillati</taxon>
        <taxon>Bacillota</taxon>
        <taxon>Bacilli</taxon>
        <taxon>Bacillales</taxon>
        <taxon>Paenibacillaceae</taxon>
        <taxon>Paenibacillus</taxon>
    </lineage>
</organism>
<keyword evidence="2 5" id="KW-0812">Transmembrane</keyword>
<reference evidence="6 7" key="2">
    <citation type="journal article" date="2016" name="Genome Announc.">
        <title>Complete Genome Sequences of Two Interactive Moderate Thermophiles, Paenibacillus napthalenovorans 32O-Y and Paenibacillus sp. 32O-W.</title>
        <authorList>
            <person name="Butler R.R.III."/>
            <person name="Wang J."/>
            <person name="Stark B.C."/>
            <person name="Pombert J.F."/>
        </authorList>
    </citation>
    <scope>NUCLEOTIDE SEQUENCE [LARGE SCALE GENOMIC DNA]</scope>
    <source>
        <strain evidence="6 7">32O-Y</strain>
    </source>
</reference>
<dbReference type="Pfam" id="PF00902">
    <property type="entry name" value="TatC"/>
    <property type="match status" value="1"/>
</dbReference>
<dbReference type="HAMAP" id="MF_00902">
    <property type="entry name" value="TatC"/>
    <property type="match status" value="1"/>
</dbReference>
<feature type="transmembrane region" description="Helical" evidence="5">
    <location>
        <begin position="152"/>
        <end position="177"/>
    </location>
</feature>
<sequence>MEQDDGMTLVEHLTELRKRIIWVIIVLVLGMVAGLIAAQPLITYLKSVPPASKISWNVFSPWDAIKLYMNFALVMGLLITLPFTLYQVWAFLKPGLKPIERKASLIYVPFAFLMFLLGLAFGYFVVFQMAFIFTTTITENLQLSETYGVTQYFSFMFNILIPLALVFELPIVVLFLTKIRLLNPMLLRKFRRYAYLLLVVISTLITPPDAASAIIVSVPMIGLYEFSVFLSGRMYRKQLLQDQAWEYEGAETAVKSVD</sequence>
<evidence type="ECO:0000256" key="3">
    <source>
        <dbReference type="ARBA" id="ARBA00022989"/>
    </source>
</evidence>
<keyword evidence="4 5" id="KW-0472">Membrane</keyword>
<dbReference type="PATRIC" id="fig|162209.4.peg.4093"/>
<dbReference type="PANTHER" id="PTHR30371">
    <property type="entry name" value="SEC-INDEPENDENT PROTEIN TRANSLOCASE PROTEIN TATC"/>
    <property type="match status" value="1"/>
</dbReference>
<dbReference type="InterPro" id="IPR002033">
    <property type="entry name" value="TatC"/>
</dbReference>
<dbReference type="OrthoDB" id="9777044at2"/>
<keyword evidence="7" id="KW-1185">Reference proteome</keyword>
<evidence type="ECO:0000256" key="1">
    <source>
        <dbReference type="ARBA" id="ARBA00004141"/>
    </source>
</evidence>
<evidence type="ECO:0000313" key="7">
    <source>
        <dbReference type="Proteomes" id="UP000061660"/>
    </source>
</evidence>
<dbReference type="GO" id="GO:0065002">
    <property type="term" value="P:intracellular protein transmembrane transport"/>
    <property type="evidence" value="ECO:0007669"/>
    <property type="project" value="TreeGrafter"/>
</dbReference>
<name>A0A0U2M7L2_9BACL</name>
<keyword evidence="5" id="KW-1003">Cell membrane</keyword>
<feature type="transmembrane region" description="Helical" evidence="5">
    <location>
        <begin position="211"/>
        <end position="230"/>
    </location>
</feature>
<dbReference type="GO" id="GO:0043953">
    <property type="term" value="P:protein transport by the Tat complex"/>
    <property type="evidence" value="ECO:0007669"/>
    <property type="project" value="UniProtKB-UniRule"/>
</dbReference>
<comment type="subcellular location">
    <subcellularLocation>
        <location evidence="5">Cell membrane</location>
        <topology evidence="5">Multi-pass membrane protein</topology>
    </subcellularLocation>
    <subcellularLocation>
        <location evidence="1">Membrane</location>
        <topology evidence="1">Multi-pass membrane protein</topology>
    </subcellularLocation>
</comment>
<reference evidence="7" key="1">
    <citation type="submission" date="2015-12" db="EMBL/GenBank/DDBJ databases">
        <title>Complete genome sequences of two moderately thermophilic Paenibacillus species.</title>
        <authorList>
            <person name="Butler R.III."/>
            <person name="Wang J."/>
            <person name="Stark B.C."/>
            <person name="Pombert J.-F."/>
        </authorList>
    </citation>
    <scope>NUCLEOTIDE SEQUENCE [LARGE SCALE GENOMIC DNA]</scope>
    <source>
        <strain evidence="7">32O-Y</strain>
    </source>
</reference>
<dbReference type="STRING" id="162209.IJ22_38450"/>
<evidence type="ECO:0000256" key="5">
    <source>
        <dbReference type="HAMAP-Rule" id="MF_00902"/>
    </source>
</evidence>
<dbReference type="PROSITE" id="PS01218">
    <property type="entry name" value="TATC"/>
    <property type="match status" value="1"/>
</dbReference>
<protein>
    <recommendedName>
        <fullName evidence="5">Sec-independent protein translocase protein TatC</fullName>
    </recommendedName>
</protein>
<dbReference type="PANTHER" id="PTHR30371:SF0">
    <property type="entry name" value="SEC-INDEPENDENT PROTEIN TRANSLOCASE PROTEIN TATC, CHLOROPLASTIC-RELATED"/>
    <property type="match status" value="1"/>
</dbReference>